<evidence type="ECO:0000313" key="8">
    <source>
        <dbReference type="EMBL" id="PHZ29155.1"/>
    </source>
</evidence>
<dbReference type="InterPro" id="IPR008622">
    <property type="entry name" value="FliT"/>
</dbReference>
<sequence>MVKEGKWTEFIELAEVYIVNLQALIETQPTEMIPDEKKSLGMIITSLLENEDEITKVLEERLDVLKQDISSLYQGQKCNKAYLSQFTSIYH</sequence>
<name>A0A2G4U760_YERBE</name>
<keyword evidence="8" id="KW-0282">Flagellum</keyword>
<reference evidence="8 9" key="1">
    <citation type="submission" date="2017-10" db="EMBL/GenBank/DDBJ databases">
        <authorList>
            <person name="Banno H."/>
            <person name="Chua N.-H."/>
        </authorList>
    </citation>
    <scope>NUCLEOTIDE SEQUENCE [LARGE SCALE GENOMIC DNA]</scope>
    <source>
        <strain evidence="8 9">SCPM-O-B-7607</strain>
    </source>
</reference>
<evidence type="ECO:0000256" key="5">
    <source>
        <dbReference type="ARBA" id="ARBA00023163"/>
    </source>
</evidence>
<evidence type="ECO:0000256" key="6">
    <source>
        <dbReference type="ARBA" id="ARBA00023186"/>
    </source>
</evidence>
<evidence type="ECO:0000256" key="4">
    <source>
        <dbReference type="ARBA" id="ARBA00023015"/>
    </source>
</evidence>
<evidence type="ECO:0000256" key="1">
    <source>
        <dbReference type="ARBA" id="ARBA00004514"/>
    </source>
</evidence>
<keyword evidence="2" id="KW-0963">Cytoplasm</keyword>
<comment type="subcellular location">
    <subcellularLocation>
        <location evidence="1">Cytoplasm</location>
        <location evidence="1">Cytosol</location>
    </subcellularLocation>
</comment>
<accession>A0A2G4U760</accession>
<keyword evidence="5" id="KW-0804">Transcription</keyword>
<comment type="caution">
    <text evidence="8">The sequence shown here is derived from an EMBL/GenBank/DDBJ whole genome shotgun (WGS) entry which is preliminary data.</text>
</comment>
<evidence type="ECO:0000256" key="7">
    <source>
        <dbReference type="ARBA" id="ARBA00093797"/>
    </source>
</evidence>
<dbReference type="AlphaFoldDB" id="A0A2G4U760"/>
<keyword evidence="8" id="KW-0969">Cilium</keyword>
<evidence type="ECO:0000256" key="2">
    <source>
        <dbReference type="ARBA" id="ARBA00022490"/>
    </source>
</evidence>
<keyword evidence="6" id="KW-0143">Chaperone</keyword>
<dbReference type="Pfam" id="PF05400">
    <property type="entry name" value="FliT"/>
    <property type="match status" value="1"/>
</dbReference>
<gene>
    <name evidence="8" type="ORF">CS533_02860</name>
</gene>
<evidence type="ECO:0000313" key="9">
    <source>
        <dbReference type="Proteomes" id="UP000229378"/>
    </source>
</evidence>
<keyword evidence="3" id="KW-1005">Bacterial flagellum biogenesis</keyword>
<evidence type="ECO:0000256" key="3">
    <source>
        <dbReference type="ARBA" id="ARBA00022795"/>
    </source>
</evidence>
<dbReference type="Gene3D" id="1.20.58.380">
    <property type="entry name" value="Flagellar protein flit"/>
    <property type="match status" value="1"/>
</dbReference>
<dbReference type="GO" id="GO:0044781">
    <property type="term" value="P:bacterial-type flagellum organization"/>
    <property type="evidence" value="ECO:0007669"/>
    <property type="project" value="UniProtKB-KW"/>
</dbReference>
<dbReference type="Proteomes" id="UP000229378">
    <property type="component" value="Unassembled WGS sequence"/>
</dbReference>
<proteinExistence type="predicted"/>
<organism evidence="8 9">
    <name type="scientific">Yersinia bercovieri</name>
    <dbReference type="NCBI Taxonomy" id="634"/>
    <lineage>
        <taxon>Bacteria</taxon>
        <taxon>Pseudomonadati</taxon>
        <taxon>Pseudomonadota</taxon>
        <taxon>Gammaproteobacteria</taxon>
        <taxon>Enterobacterales</taxon>
        <taxon>Yersiniaceae</taxon>
        <taxon>Yersinia</taxon>
    </lineage>
</organism>
<protein>
    <recommendedName>
        <fullName evidence="7">Flagellar protein FliT</fullName>
    </recommendedName>
</protein>
<keyword evidence="4" id="KW-0805">Transcription regulation</keyword>
<keyword evidence="8" id="KW-0966">Cell projection</keyword>
<dbReference type="EMBL" id="PEHN01000002">
    <property type="protein sequence ID" value="PHZ29155.1"/>
    <property type="molecule type" value="Genomic_DNA"/>
</dbReference>